<evidence type="ECO:0000256" key="6">
    <source>
        <dbReference type="ARBA" id="ARBA00023136"/>
    </source>
</evidence>
<keyword evidence="8" id="KW-0732">Signal</keyword>
<keyword evidence="7" id="KW-0998">Cell outer membrane</keyword>
<dbReference type="eggNOG" id="COG1538">
    <property type="taxonomic scope" value="Bacteria"/>
</dbReference>
<comment type="similarity">
    <text evidence="2">Belongs to the outer membrane factor (OMF) (TC 1.B.17) family.</text>
</comment>
<dbReference type="GO" id="GO:0015288">
    <property type="term" value="F:porin activity"/>
    <property type="evidence" value="ECO:0007669"/>
    <property type="project" value="TreeGrafter"/>
</dbReference>
<keyword evidence="10" id="KW-1185">Reference proteome</keyword>
<evidence type="ECO:0000256" key="8">
    <source>
        <dbReference type="SAM" id="SignalP"/>
    </source>
</evidence>
<keyword evidence="5" id="KW-0812">Transmembrane</keyword>
<sequence length="423" mass="43752">MDRARRILRLAALPALLLPGAALADSLTSTIADALAHAPALAEAQAGVDAAKARLDGAHAQSMPTLGIEGQVGAGRLDNGGFFGFTARNVTPLALRAGAELPIYAGGRVAAAIDQAHGGQAIAALALADARSRTTVDAVAAYAEVLTARRIETRWQQTDGELAEIERQAALRFKAGEIPQSDLSSAKARRAEGTAGLAAAQGRRIVAEARYRRLTGHDAGQLDPLPALPAIPPTLDEAIDTAHRSNPVLAQAERAVDVAKAGVRGAKAEGMPVIGAFAEASRTRDQFFPDYRADSMSVGVRGRWTLFNGGRTAAKIHEADAGLDASEARARDAREAIDSAVIDAWTGLHSTTAMVEAGHARAAAAAEALRSTRLEAKVGEKPTLAVLDAEREATGADAAAIEAEGQQLVAAWQLNALAGALTP</sequence>
<evidence type="ECO:0000256" key="2">
    <source>
        <dbReference type="ARBA" id="ARBA00007613"/>
    </source>
</evidence>
<proteinExistence type="inferred from homology"/>
<evidence type="ECO:0000313" key="9">
    <source>
        <dbReference type="EMBL" id="EGD59632.1"/>
    </source>
</evidence>
<dbReference type="InterPro" id="IPR051906">
    <property type="entry name" value="TolC-like"/>
</dbReference>
<dbReference type="HOGENOM" id="CLU_660394_0_0_5"/>
<evidence type="ECO:0000313" key="10">
    <source>
        <dbReference type="Proteomes" id="UP000004728"/>
    </source>
</evidence>
<dbReference type="InParanoid" id="F1Z6H2"/>
<accession>F1Z6H2</accession>
<dbReference type="GO" id="GO:0009279">
    <property type="term" value="C:cell outer membrane"/>
    <property type="evidence" value="ECO:0007669"/>
    <property type="project" value="UniProtKB-SubCell"/>
</dbReference>
<keyword evidence="6" id="KW-0472">Membrane</keyword>
<evidence type="ECO:0000256" key="3">
    <source>
        <dbReference type="ARBA" id="ARBA00022448"/>
    </source>
</evidence>
<organism evidence="9 10">
    <name type="scientific">Novosphingobium nitrogenifigens DSM 19370</name>
    <dbReference type="NCBI Taxonomy" id="983920"/>
    <lineage>
        <taxon>Bacteria</taxon>
        <taxon>Pseudomonadati</taxon>
        <taxon>Pseudomonadota</taxon>
        <taxon>Alphaproteobacteria</taxon>
        <taxon>Sphingomonadales</taxon>
        <taxon>Sphingomonadaceae</taxon>
        <taxon>Novosphingobium</taxon>
    </lineage>
</organism>
<dbReference type="SUPFAM" id="SSF56954">
    <property type="entry name" value="Outer membrane efflux proteins (OEP)"/>
    <property type="match status" value="1"/>
</dbReference>
<dbReference type="GO" id="GO:0015562">
    <property type="term" value="F:efflux transmembrane transporter activity"/>
    <property type="evidence" value="ECO:0007669"/>
    <property type="project" value="InterPro"/>
</dbReference>
<reference evidence="9 10" key="1">
    <citation type="journal article" date="2012" name="J. Bacteriol.">
        <title>Draft Genome Sequence of Novosphingobium nitrogenifigens Y88T.</title>
        <authorList>
            <person name="Strabala T.J."/>
            <person name="Macdonald L."/>
            <person name="Liu V."/>
            <person name="Smit A.M."/>
        </authorList>
    </citation>
    <scope>NUCLEOTIDE SEQUENCE [LARGE SCALE GENOMIC DNA]</scope>
    <source>
        <strain evidence="9 10">DSM 19370</strain>
    </source>
</reference>
<keyword evidence="3" id="KW-0813">Transport</keyword>
<gene>
    <name evidence="9" type="ORF">Y88_2416</name>
</gene>
<evidence type="ECO:0000256" key="7">
    <source>
        <dbReference type="ARBA" id="ARBA00023237"/>
    </source>
</evidence>
<dbReference type="InterPro" id="IPR003423">
    <property type="entry name" value="OMP_efflux"/>
</dbReference>
<dbReference type="EMBL" id="AEWJ01000025">
    <property type="protein sequence ID" value="EGD59632.1"/>
    <property type="molecule type" value="Genomic_DNA"/>
</dbReference>
<dbReference type="PANTHER" id="PTHR30026">
    <property type="entry name" value="OUTER MEMBRANE PROTEIN TOLC"/>
    <property type="match status" value="1"/>
</dbReference>
<comment type="subcellular location">
    <subcellularLocation>
        <location evidence="1">Cell outer membrane</location>
    </subcellularLocation>
</comment>
<dbReference type="AlphaFoldDB" id="F1Z6H2"/>
<feature type="signal peptide" evidence="8">
    <location>
        <begin position="1"/>
        <end position="24"/>
    </location>
</feature>
<name>F1Z6H2_9SPHN</name>
<evidence type="ECO:0000256" key="1">
    <source>
        <dbReference type="ARBA" id="ARBA00004442"/>
    </source>
</evidence>
<dbReference type="STRING" id="983920.Y88_2416"/>
<comment type="caution">
    <text evidence="9">The sequence shown here is derived from an EMBL/GenBank/DDBJ whole genome shotgun (WGS) entry which is preliminary data.</text>
</comment>
<evidence type="ECO:0000256" key="5">
    <source>
        <dbReference type="ARBA" id="ARBA00022692"/>
    </source>
</evidence>
<dbReference type="PANTHER" id="PTHR30026:SF22">
    <property type="entry name" value="OUTER MEMBRANE EFFLUX PROTEIN"/>
    <property type="match status" value="1"/>
</dbReference>
<dbReference type="OrthoDB" id="7424012at2"/>
<dbReference type="Gene3D" id="1.20.1600.10">
    <property type="entry name" value="Outer membrane efflux proteins (OEP)"/>
    <property type="match status" value="1"/>
</dbReference>
<evidence type="ECO:0000256" key="4">
    <source>
        <dbReference type="ARBA" id="ARBA00022452"/>
    </source>
</evidence>
<dbReference type="Proteomes" id="UP000004728">
    <property type="component" value="Unassembled WGS sequence"/>
</dbReference>
<dbReference type="GO" id="GO:1990281">
    <property type="term" value="C:efflux pump complex"/>
    <property type="evidence" value="ECO:0007669"/>
    <property type="project" value="TreeGrafter"/>
</dbReference>
<keyword evidence="4" id="KW-1134">Transmembrane beta strand</keyword>
<feature type="chain" id="PRO_5003274125" evidence="8">
    <location>
        <begin position="25"/>
        <end position="423"/>
    </location>
</feature>
<dbReference type="RefSeq" id="WP_008069907.1">
    <property type="nucleotide sequence ID" value="NZ_AQWK01000003.1"/>
</dbReference>
<protein>
    <submittedName>
        <fullName evidence="9">TolC family type I secretion outer membrane protein</fullName>
    </submittedName>
</protein>
<dbReference type="Pfam" id="PF02321">
    <property type="entry name" value="OEP"/>
    <property type="match status" value="2"/>
</dbReference>